<dbReference type="Pfam" id="PF13399">
    <property type="entry name" value="LytR_C"/>
    <property type="match status" value="1"/>
</dbReference>
<evidence type="ECO:0000256" key="1">
    <source>
        <dbReference type="SAM" id="MobiDB-lite"/>
    </source>
</evidence>
<reference evidence="4" key="1">
    <citation type="journal article" date="2014" name="Int. J. Syst. Evol. Microbiol.">
        <title>Complete genome sequence of Corynebacterium casei LMG S-19264T (=DSM 44701T), isolated from a smear-ripened cheese.</title>
        <authorList>
            <consortium name="US DOE Joint Genome Institute (JGI-PGF)"/>
            <person name="Walter F."/>
            <person name="Albersmeier A."/>
            <person name="Kalinowski J."/>
            <person name="Ruckert C."/>
        </authorList>
    </citation>
    <scope>NUCLEOTIDE SEQUENCE</scope>
    <source>
        <strain evidence="4">JCM 3051</strain>
    </source>
</reference>
<proteinExistence type="predicted"/>
<accession>A0A8H9GGT2</accession>
<feature type="region of interest" description="Disordered" evidence="1">
    <location>
        <begin position="189"/>
        <end position="223"/>
    </location>
</feature>
<keyword evidence="2" id="KW-0812">Transmembrane</keyword>
<comment type="caution">
    <text evidence="4">The sequence shown here is derived from an EMBL/GenBank/DDBJ whole genome shotgun (WGS) entry which is preliminary data.</text>
</comment>
<name>A0A8H9GGT2_9MICO</name>
<dbReference type="RefSeq" id="WP_171105724.1">
    <property type="nucleotide sequence ID" value="NZ_BMPT01000004.1"/>
</dbReference>
<protein>
    <recommendedName>
        <fullName evidence="3">LytR/CpsA/Psr regulator C-terminal domain-containing protein</fullName>
    </recommendedName>
</protein>
<evidence type="ECO:0000256" key="2">
    <source>
        <dbReference type="SAM" id="Phobius"/>
    </source>
</evidence>
<organism evidence="4 5">
    <name type="scientific">Promicromonospora citrea</name>
    <dbReference type="NCBI Taxonomy" id="43677"/>
    <lineage>
        <taxon>Bacteria</taxon>
        <taxon>Bacillati</taxon>
        <taxon>Actinomycetota</taxon>
        <taxon>Actinomycetes</taxon>
        <taxon>Micrococcales</taxon>
        <taxon>Promicromonosporaceae</taxon>
        <taxon>Promicromonospora</taxon>
    </lineage>
</organism>
<feature type="domain" description="LytR/CpsA/Psr regulator C-terminal" evidence="3">
    <location>
        <begin position="88"/>
        <end position="172"/>
    </location>
</feature>
<keyword evidence="5" id="KW-1185">Reference proteome</keyword>
<evidence type="ECO:0000259" key="3">
    <source>
        <dbReference type="Pfam" id="PF13399"/>
    </source>
</evidence>
<dbReference type="InterPro" id="IPR027381">
    <property type="entry name" value="LytR/CpsA/Psr_C"/>
</dbReference>
<dbReference type="EMBL" id="BMPT01000004">
    <property type="protein sequence ID" value="GGM20029.1"/>
    <property type="molecule type" value="Genomic_DNA"/>
</dbReference>
<evidence type="ECO:0000313" key="4">
    <source>
        <dbReference type="EMBL" id="GGM20029.1"/>
    </source>
</evidence>
<dbReference type="AlphaFoldDB" id="A0A8H9GGT2"/>
<evidence type="ECO:0000313" key="5">
    <source>
        <dbReference type="Proteomes" id="UP000655589"/>
    </source>
</evidence>
<keyword evidence="2" id="KW-0472">Membrane</keyword>
<gene>
    <name evidence="4" type="ORF">GCM10010102_14570</name>
</gene>
<sequence>MTTPGYDQARRERRRREHERQAVVFGVLIAFLAVCGIFALAVYSGAISSPFDRPFTTVGASDQKTYPVACLPEVEGQPDGALPVAYSEIKVRVLNSTEESGLGKAHESVLAERGFQVVEIGNVSDELLESEVRFGTKGIVRAYELAAQFPSMRLVLDDRKGPVVDLIIGRDYEPPLDAEDVDVAADQPLRNAEDCVPADTITPEPQIMPATANSAEDEVQPEG</sequence>
<dbReference type="Gene3D" id="3.30.70.2390">
    <property type="match status" value="1"/>
</dbReference>
<feature type="transmembrane region" description="Helical" evidence="2">
    <location>
        <begin position="21"/>
        <end position="43"/>
    </location>
</feature>
<dbReference type="Proteomes" id="UP000655589">
    <property type="component" value="Unassembled WGS sequence"/>
</dbReference>
<keyword evidence="2" id="KW-1133">Transmembrane helix</keyword>
<reference evidence="4" key="2">
    <citation type="submission" date="2020-09" db="EMBL/GenBank/DDBJ databases">
        <authorList>
            <person name="Sun Q."/>
            <person name="Ohkuma M."/>
        </authorList>
    </citation>
    <scope>NUCLEOTIDE SEQUENCE</scope>
    <source>
        <strain evidence="4">JCM 3051</strain>
    </source>
</reference>